<evidence type="ECO:0000313" key="1">
    <source>
        <dbReference type="EMBL" id="WRO23420.1"/>
    </source>
</evidence>
<dbReference type="Proteomes" id="UP001329915">
    <property type="component" value="Chromosome"/>
</dbReference>
<sequence>MTLLENKFNEEMKNIYFTAKKELGYNAARFMQLVAQKGGLLAAKQLISKEGGTYGFEVLWENKRLDLSVEALVLKDEFAELFTNAERDICIKRLREFGYEI</sequence>
<evidence type="ECO:0000313" key="2">
    <source>
        <dbReference type="Proteomes" id="UP001329915"/>
    </source>
</evidence>
<gene>
    <name evidence="1" type="ORF">MFMK1_003280</name>
</gene>
<dbReference type="AlphaFoldDB" id="A0AAU0UT11"/>
<dbReference type="EMBL" id="CP121694">
    <property type="protein sequence ID" value="WRO23420.1"/>
    <property type="molecule type" value="Genomic_DNA"/>
</dbReference>
<accession>A0AAU0UT11</accession>
<reference evidence="1 2" key="1">
    <citation type="submission" date="2023-04" db="EMBL/GenBank/DDBJ databases">
        <authorList>
            <person name="Hsu D."/>
        </authorList>
    </citation>
    <scope>NUCLEOTIDE SEQUENCE [LARGE SCALE GENOMIC DNA]</scope>
    <source>
        <strain evidence="1 2">MK1</strain>
    </source>
</reference>
<protein>
    <submittedName>
        <fullName evidence="1">Uncharacterized protein</fullName>
    </submittedName>
</protein>
<keyword evidence="2" id="KW-1185">Reference proteome</keyword>
<dbReference type="RefSeq" id="WP_366922802.1">
    <property type="nucleotide sequence ID" value="NZ_CP121694.1"/>
</dbReference>
<dbReference type="KEGG" id="dbc:MFMK1_003280"/>
<name>A0AAU0UT11_9FIRM</name>
<organism evidence="1 2">
    <name type="scientific">Metallumcola ferriviriculae</name>
    <dbReference type="NCBI Taxonomy" id="3039180"/>
    <lineage>
        <taxon>Bacteria</taxon>
        <taxon>Bacillati</taxon>
        <taxon>Bacillota</taxon>
        <taxon>Clostridia</taxon>
        <taxon>Neomoorellales</taxon>
        <taxon>Desulfitibacteraceae</taxon>
        <taxon>Metallumcola</taxon>
    </lineage>
</organism>
<proteinExistence type="predicted"/>